<dbReference type="Pfam" id="PF08241">
    <property type="entry name" value="Methyltransf_11"/>
    <property type="match status" value="1"/>
</dbReference>
<keyword evidence="2" id="KW-0808">Transferase</keyword>
<comment type="caution">
    <text evidence="2">The sequence shown here is derived from an EMBL/GenBank/DDBJ whole genome shotgun (WGS) entry which is preliminary data.</text>
</comment>
<dbReference type="GO" id="GO:0032259">
    <property type="term" value="P:methylation"/>
    <property type="evidence" value="ECO:0007669"/>
    <property type="project" value="UniProtKB-KW"/>
</dbReference>
<dbReference type="Proteomes" id="UP001596524">
    <property type="component" value="Unassembled WGS sequence"/>
</dbReference>
<dbReference type="GO" id="GO:0008168">
    <property type="term" value="F:methyltransferase activity"/>
    <property type="evidence" value="ECO:0007669"/>
    <property type="project" value="UniProtKB-KW"/>
</dbReference>
<sequence length="261" mass="28397">MLSLMHTLESERPPDYLARLAASAVGRAYKSLVVDEMRIERCSTVLDLGCGPGADLEAFAAATGREGRVIGIDSDVDVIAVATGLVGDVAGVEVLVGDVHHLPLADQSVDRVHTDRVLQHVEHPASVVREAARVLRPGGVAVLAEPDWDTLVIDFPDPAVPVAYRRFITERAVRNARIGRQVPDLCERQGLRATRVLPVTSVYRDAVEADQVFGFQRVTSRAVEAGYLSVPDGTAWLRHLRTERFFASVSLFVTLAEKPDS</sequence>
<gene>
    <name evidence="2" type="ORF">ACFQO6_20150</name>
</gene>
<reference evidence="3" key="1">
    <citation type="journal article" date="2019" name="Int. J. Syst. Evol. Microbiol.">
        <title>The Global Catalogue of Microorganisms (GCM) 10K type strain sequencing project: providing services to taxonomists for standard genome sequencing and annotation.</title>
        <authorList>
            <consortium name="The Broad Institute Genomics Platform"/>
            <consortium name="The Broad Institute Genome Sequencing Center for Infectious Disease"/>
            <person name="Wu L."/>
            <person name="Ma J."/>
        </authorList>
    </citation>
    <scope>NUCLEOTIDE SEQUENCE [LARGE SCALE GENOMIC DNA]</scope>
    <source>
        <strain evidence="3">FCH27</strain>
    </source>
</reference>
<organism evidence="2 3">
    <name type="scientific">Nocardioides astragali</name>
    <dbReference type="NCBI Taxonomy" id="1776736"/>
    <lineage>
        <taxon>Bacteria</taxon>
        <taxon>Bacillati</taxon>
        <taxon>Actinomycetota</taxon>
        <taxon>Actinomycetes</taxon>
        <taxon>Propionibacteriales</taxon>
        <taxon>Nocardioidaceae</taxon>
        <taxon>Nocardioides</taxon>
    </lineage>
</organism>
<protein>
    <submittedName>
        <fullName evidence="2">Methyltransferase domain-containing protein</fullName>
    </submittedName>
</protein>
<dbReference type="Gene3D" id="3.40.50.150">
    <property type="entry name" value="Vaccinia Virus protein VP39"/>
    <property type="match status" value="1"/>
</dbReference>
<dbReference type="EMBL" id="JBHTCH010000025">
    <property type="protein sequence ID" value="MFC7362592.1"/>
    <property type="molecule type" value="Genomic_DNA"/>
</dbReference>
<dbReference type="PANTHER" id="PTHR43861">
    <property type="entry name" value="TRANS-ACONITATE 2-METHYLTRANSFERASE-RELATED"/>
    <property type="match status" value="1"/>
</dbReference>
<dbReference type="RefSeq" id="WP_379186098.1">
    <property type="nucleotide sequence ID" value="NZ_JBHTCH010000025.1"/>
</dbReference>
<dbReference type="CDD" id="cd02440">
    <property type="entry name" value="AdoMet_MTases"/>
    <property type="match status" value="1"/>
</dbReference>
<keyword evidence="2" id="KW-0489">Methyltransferase</keyword>
<evidence type="ECO:0000259" key="1">
    <source>
        <dbReference type="Pfam" id="PF08241"/>
    </source>
</evidence>
<evidence type="ECO:0000313" key="3">
    <source>
        <dbReference type="Proteomes" id="UP001596524"/>
    </source>
</evidence>
<proteinExistence type="predicted"/>
<accession>A0ABW2N994</accession>
<evidence type="ECO:0000313" key="2">
    <source>
        <dbReference type="EMBL" id="MFC7362592.1"/>
    </source>
</evidence>
<dbReference type="InterPro" id="IPR013216">
    <property type="entry name" value="Methyltransf_11"/>
</dbReference>
<feature type="domain" description="Methyltransferase type 11" evidence="1">
    <location>
        <begin position="46"/>
        <end position="142"/>
    </location>
</feature>
<dbReference type="InterPro" id="IPR029063">
    <property type="entry name" value="SAM-dependent_MTases_sf"/>
</dbReference>
<keyword evidence="3" id="KW-1185">Reference proteome</keyword>
<name>A0ABW2N994_9ACTN</name>
<dbReference type="SUPFAM" id="SSF53335">
    <property type="entry name" value="S-adenosyl-L-methionine-dependent methyltransferases"/>
    <property type="match status" value="1"/>
</dbReference>
<dbReference type="PANTHER" id="PTHR43861:SF1">
    <property type="entry name" value="TRANS-ACONITATE 2-METHYLTRANSFERASE"/>
    <property type="match status" value="1"/>
</dbReference>